<protein>
    <recommendedName>
        <fullName evidence="1">DUF7869 domain-containing protein</fullName>
    </recommendedName>
</protein>
<evidence type="ECO:0000313" key="2">
    <source>
        <dbReference type="EMBL" id="KAK2555899.1"/>
    </source>
</evidence>
<comment type="caution">
    <text evidence="2">The sequence shown here is derived from an EMBL/GenBank/DDBJ whole genome shotgun (WGS) entry which is preliminary data.</text>
</comment>
<dbReference type="PANTHER" id="PTHR33153">
    <property type="entry name" value="MYND-TYPE DOMAIN-CONTAINING PROTEIN"/>
    <property type="match status" value="1"/>
</dbReference>
<reference evidence="2" key="1">
    <citation type="journal article" date="2023" name="G3 (Bethesda)">
        <title>Whole genome assembly and annotation of the endangered Caribbean coral Acropora cervicornis.</title>
        <authorList>
            <person name="Selwyn J.D."/>
            <person name="Vollmer S.V."/>
        </authorList>
    </citation>
    <scope>NUCLEOTIDE SEQUENCE</scope>
    <source>
        <strain evidence="2">K2</strain>
    </source>
</reference>
<dbReference type="AlphaFoldDB" id="A0AAD9Q725"/>
<evidence type="ECO:0000313" key="3">
    <source>
        <dbReference type="Proteomes" id="UP001249851"/>
    </source>
</evidence>
<name>A0AAD9Q725_ACRCE</name>
<sequence length="720" mass="84234">MWHSFIDDLLRTDEDILWLISTSTGCCERKCFRKLAIEYIKNCERSMKRLKQTDRRNLILDYLHKHSKPASAGGTETTYIVGGTRVCKYAWLHAHDIKAETFRRLHLEFEKGVVHIEHGNLGSKKLSKKTKDCIAWLEFFVDCVGQHQPDQSTIHLPSCFSISSIYKQMVEENNGFGIESVGLSHYYHVFHSYFPNVTIPKENRFTKCTDCTKYKEQKERTMDKKVRDQVDALLNKHLELVWQERRVYYKHRYKARRFPDKYLTVIDDGMDQKTTNIPRVRRKTKATCNLTSVGTHLVGAILHSGQSSTGKDIYGSFDFYQWPHDPNLTASVLLKMIAKWCQFYKLPPIFYLQLDNCVKENKNQYMMWLFALLVELLVFDKIKLNFLPVGHTHEEIDAFFGVYSKHLDLNDVYTMDEMQEAMKNCIQNILLPFLLDAVYNIKEWLAPHAEQLHDHTQPKCFKFVRNATGKCEMFYRNYSHMSWEGPVVILKSHPDGKPSLVKPVLDKIDVDGLKRDLTKFREHYPEQAFSFWSEWVNNVNDMATVPETWEWPLDALLLAERIKPYTTDHSVPENLQALQDKECQPTKQIYTGRYVPPINRENPVEQVESFLEGLQVETLVAVFLSNCEEEPVIGIVKEVTEDHFKIHYWKGTYRGKWSPLSLPRTREPWMEVLPKECIILHSFELTEAKRLQLTTRRHLMAKYTSLRNAASNSQSSAVHV</sequence>
<organism evidence="2 3">
    <name type="scientific">Acropora cervicornis</name>
    <name type="common">Staghorn coral</name>
    <dbReference type="NCBI Taxonomy" id="6130"/>
    <lineage>
        <taxon>Eukaryota</taxon>
        <taxon>Metazoa</taxon>
        <taxon>Cnidaria</taxon>
        <taxon>Anthozoa</taxon>
        <taxon>Hexacorallia</taxon>
        <taxon>Scleractinia</taxon>
        <taxon>Astrocoeniina</taxon>
        <taxon>Acroporidae</taxon>
        <taxon>Acropora</taxon>
    </lineage>
</organism>
<evidence type="ECO:0000259" key="1">
    <source>
        <dbReference type="Pfam" id="PF25273"/>
    </source>
</evidence>
<dbReference type="Proteomes" id="UP001249851">
    <property type="component" value="Unassembled WGS sequence"/>
</dbReference>
<keyword evidence="3" id="KW-1185">Reference proteome</keyword>
<dbReference type="InterPro" id="IPR057191">
    <property type="entry name" value="DUF7869"/>
</dbReference>
<feature type="domain" description="DUF7869" evidence="1">
    <location>
        <begin position="285"/>
        <end position="480"/>
    </location>
</feature>
<gene>
    <name evidence="2" type="ORF">P5673_022159</name>
</gene>
<reference evidence="2" key="2">
    <citation type="journal article" date="2023" name="Science">
        <title>Genomic signatures of disease resistance in endangered staghorn corals.</title>
        <authorList>
            <person name="Vollmer S.V."/>
            <person name="Selwyn J.D."/>
            <person name="Despard B.A."/>
            <person name="Roesel C.L."/>
        </authorList>
    </citation>
    <scope>NUCLEOTIDE SEQUENCE</scope>
    <source>
        <strain evidence="2">K2</strain>
    </source>
</reference>
<dbReference type="Pfam" id="PF25273">
    <property type="entry name" value="DUF7869"/>
    <property type="match status" value="1"/>
</dbReference>
<proteinExistence type="predicted"/>
<dbReference type="PANTHER" id="PTHR33153:SF3">
    <property type="entry name" value="TRAFFICKING PROTEIN PARTICLE COMPLEX SUBUNIT 11 DOMAIN-CONTAINING PROTEIN"/>
    <property type="match status" value="1"/>
</dbReference>
<dbReference type="EMBL" id="JARQWQ010000059">
    <property type="protein sequence ID" value="KAK2555899.1"/>
    <property type="molecule type" value="Genomic_DNA"/>
</dbReference>
<accession>A0AAD9Q725</accession>